<dbReference type="InterPro" id="IPR036873">
    <property type="entry name" value="Rhodanese-like_dom_sf"/>
</dbReference>
<sequence length="548" mass="60650">MTADPVLNVYSGEDALIDYYDPDKCPPVPVSALVNGALHDPDTHQMVEIPRKLNPLRDDGVRIYAKLMSCLPATNVKLLPALNMILRGKENGLITPETHTLVEYSSGSTVISMGLLANIYGIDKVKAYMTNKTTPAKLDLLRFFGVDLTVFGGHGQPEPLDPNGGIWQATEDGKQKGWYNPDQYSNWENYEAHMRWTGPQILKQMPNLSVFAASIGTSGTMTGTGLYLKQHKPSIKRIGVCPVNGERVPGPRMFSLLEPVEFPWRESVDGIEEVPSFESFETALALCRSGLLVGPSSGLALLGLLKYLQRAKDEGTLDELRNDNGEITCAFICCDQPFQYIHEFMEKLGPEYFPKIENSELLDIDQYGYNIDWEASVEESHAMLFDPSWSPPKKAGLTRVQGIAEVAPELSANLDRQKYVVLDLRDEVSFAASHIPGLSVNLPVDSLKDKNPYRDLPTMVEKFRLLDGRLGSKDPEFGASLEGKVVFTLSHYGHIGRLAMSILRNRGVQAHCVMGGTEQWRETGLWGKWDNHAGKLNGVNGTNGIIAQ</sequence>
<evidence type="ECO:0000259" key="1">
    <source>
        <dbReference type="PROSITE" id="PS50206"/>
    </source>
</evidence>
<gene>
    <name evidence="2" type="ORF">AAF712_003231</name>
</gene>
<keyword evidence="3" id="KW-1185">Reference proteome</keyword>
<feature type="domain" description="Rhodanese" evidence="1">
    <location>
        <begin position="415"/>
        <end position="529"/>
    </location>
</feature>
<evidence type="ECO:0000313" key="3">
    <source>
        <dbReference type="Proteomes" id="UP001437256"/>
    </source>
</evidence>
<name>A0ABR3A997_9AGAR</name>
<dbReference type="Proteomes" id="UP001437256">
    <property type="component" value="Unassembled WGS sequence"/>
</dbReference>
<dbReference type="Pfam" id="PF00581">
    <property type="entry name" value="Rhodanese"/>
    <property type="match status" value="1"/>
</dbReference>
<dbReference type="CDD" id="cd00158">
    <property type="entry name" value="RHOD"/>
    <property type="match status" value="1"/>
</dbReference>
<dbReference type="SUPFAM" id="SSF53686">
    <property type="entry name" value="Tryptophan synthase beta subunit-like PLP-dependent enzymes"/>
    <property type="match status" value="1"/>
</dbReference>
<dbReference type="InterPro" id="IPR036052">
    <property type="entry name" value="TrpB-like_PALP_sf"/>
</dbReference>
<protein>
    <recommendedName>
        <fullName evidence="1">Rhodanese domain-containing protein</fullName>
    </recommendedName>
</protein>
<dbReference type="Gene3D" id="3.40.250.10">
    <property type="entry name" value="Rhodanese-like domain"/>
    <property type="match status" value="1"/>
</dbReference>
<dbReference type="Gene3D" id="3.40.50.1100">
    <property type="match status" value="2"/>
</dbReference>
<comment type="caution">
    <text evidence="2">The sequence shown here is derived from an EMBL/GenBank/DDBJ whole genome shotgun (WGS) entry which is preliminary data.</text>
</comment>
<dbReference type="SUPFAM" id="SSF52821">
    <property type="entry name" value="Rhodanese/Cell cycle control phosphatase"/>
    <property type="match status" value="1"/>
</dbReference>
<dbReference type="SMART" id="SM00450">
    <property type="entry name" value="RHOD"/>
    <property type="match status" value="1"/>
</dbReference>
<dbReference type="InterPro" id="IPR001926">
    <property type="entry name" value="TrpB-like_PALP"/>
</dbReference>
<dbReference type="EMBL" id="JBBXMP010000011">
    <property type="protein sequence ID" value="KAL0069573.1"/>
    <property type="molecule type" value="Genomic_DNA"/>
</dbReference>
<accession>A0ABR3A997</accession>
<dbReference type="InterPro" id="IPR001763">
    <property type="entry name" value="Rhodanese-like_dom"/>
</dbReference>
<organism evidence="2 3">
    <name type="scientific">Marasmius tenuissimus</name>
    <dbReference type="NCBI Taxonomy" id="585030"/>
    <lineage>
        <taxon>Eukaryota</taxon>
        <taxon>Fungi</taxon>
        <taxon>Dikarya</taxon>
        <taxon>Basidiomycota</taxon>
        <taxon>Agaricomycotina</taxon>
        <taxon>Agaricomycetes</taxon>
        <taxon>Agaricomycetidae</taxon>
        <taxon>Agaricales</taxon>
        <taxon>Marasmiineae</taxon>
        <taxon>Marasmiaceae</taxon>
        <taxon>Marasmius</taxon>
    </lineage>
</organism>
<proteinExistence type="predicted"/>
<dbReference type="PROSITE" id="PS50206">
    <property type="entry name" value="RHODANESE_3"/>
    <property type="match status" value="1"/>
</dbReference>
<reference evidence="2 3" key="1">
    <citation type="submission" date="2024-05" db="EMBL/GenBank/DDBJ databases">
        <title>A draft genome resource for the thread blight pathogen Marasmius tenuissimus strain MS-2.</title>
        <authorList>
            <person name="Yulfo-Soto G.E."/>
            <person name="Baruah I.K."/>
            <person name="Amoako-Attah I."/>
            <person name="Bukari Y."/>
            <person name="Meinhardt L.W."/>
            <person name="Bailey B.A."/>
            <person name="Cohen S.P."/>
        </authorList>
    </citation>
    <scope>NUCLEOTIDE SEQUENCE [LARGE SCALE GENOMIC DNA]</scope>
    <source>
        <strain evidence="2 3">MS-2</strain>
    </source>
</reference>
<dbReference type="PANTHER" id="PTHR10314">
    <property type="entry name" value="CYSTATHIONINE BETA-SYNTHASE"/>
    <property type="match status" value="1"/>
</dbReference>
<dbReference type="InterPro" id="IPR050214">
    <property type="entry name" value="Cys_Synth/Cystath_Beta-Synth"/>
</dbReference>
<dbReference type="Pfam" id="PF00291">
    <property type="entry name" value="PALP"/>
    <property type="match status" value="1"/>
</dbReference>
<evidence type="ECO:0000313" key="2">
    <source>
        <dbReference type="EMBL" id="KAL0069573.1"/>
    </source>
</evidence>